<dbReference type="EC" id="2.7.13.3" evidence="14"/>
<comment type="caution">
    <text evidence="19">The sequence shown here is derived from an EMBL/GenBank/DDBJ whole genome shotgun (WGS) entry which is preliminary data.</text>
</comment>
<dbReference type="SUPFAM" id="SSF55781">
    <property type="entry name" value="GAF domain-like"/>
    <property type="match status" value="1"/>
</dbReference>
<dbReference type="PANTHER" id="PTHR24421">
    <property type="entry name" value="NITRATE/NITRITE SENSOR PROTEIN NARX-RELATED"/>
    <property type="match status" value="1"/>
</dbReference>
<dbReference type="CDD" id="cd16917">
    <property type="entry name" value="HATPase_UhpB-NarQ-NarX-like"/>
    <property type="match status" value="1"/>
</dbReference>
<keyword evidence="4 14" id="KW-0997">Cell inner membrane</keyword>
<gene>
    <name evidence="19" type="ORF">HZS81_13030</name>
</gene>
<dbReference type="Gene3D" id="1.20.5.1930">
    <property type="match status" value="1"/>
</dbReference>
<dbReference type="SUPFAM" id="SSF55874">
    <property type="entry name" value="ATPase domain of HSP90 chaperone/DNA topoisomerase II/histidine kinase"/>
    <property type="match status" value="1"/>
</dbReference>
<dbReference type="Proteomes" id="UP000586119">
    <property type="component" value="Unassembled WGS sequence"/>
</dbReference>
<dbReference type="SUPFAM" id="SSF158472">
    <property type="entry name" value="HAMP domain-like"/>
    <property type="match status" value="1"/>
</dbReference>
<dbReference type="InterPro" id="IPR011712">
    <property type="entry name" value="Sig_transdc_His_kin_sub3_dim/P"/>
</dbReference>
<feature type="domain" description="Histidine kinase" evidence="17">
    <location>
        <begin position="422"/>
        <end position="618"/>
    </location>
</feature>
<dbReference type="InterPro" id="IPR036890">
    <property type="entry name" value="HATPase_C_sf"/>
</dbReference>
<comment type="subcellular location">
    <subcellularLocation>
        <location evidence="2">Cell inner membrane</location>
        <topology evidence="2">Multi-pass membrane protein</topology>
    </subcellularLocation>
</comment>
<dbReference type="PROSITE" id="PS50109">
    <property type="entry name" value="HIS_KIN"/>
    <property type="match status" value="1"/>
</dbReference>
<keyword evidence="12 14" id="KW-0902">Two-component regulatory system</keyword>
<dbReference type="GO" id="GO:0000155">
    <property type="term" value="F:phosphorelay sensor kinase activity"/>
    <property type="evidence" value="ECO:0007669"/>
    <property type="project" value="UniProtKB-UniRule"/>
</dbReference>
<proteinExistence type="predicted"/>
<dbReference type="InterPro" id="IPR029095">
    <property type="entry name" value="NarX-like_N"/>
</dbReference>
<dbReference type="InterPro" id="IPR005467">
    <property type="entry name" value="His_kinase_dom"/>
</dbReference>
<keyword evidence="3 14" id="KW-1003">Cell membrane</keyword>
<keyword evidence="7 16" id="KW-0812">Transmembrane</keyword>
<keyword evidence="6 14" id="KW-0808">Transferase</keyword>
<dbReference type="CDD" id="cd06225">
    <property type="entry name" value="HAMP"/>
    <property type="match status" value="1"/>
</dbReference>
<evidence type="ECO:0000256" key="7">
    <source>
        <dbReference type="ARBA" id="ARBA00022692"/>
    </source>
</evidence>
<dbReference type="EMBL" id="JACCDF010000011">
    <property type="protein sequence ID" value="NYS61675.1"/>
    <property type="molecule type" value="Genomic_DNA"/>
</dbReference>
<evidence type="ECO:0000256" key="13">
    <source>
        <dbReference type="ARBA" id="ARBA00023136"/>
    </source>
</evidence>
<organism evidence="19 20">
    <name type="scientific">Vreelandella salicampi</name>
    <dbReference type="NCBI Taxonomy" id="1449798"/>
    <lineage>
        <taxon>Bacteria</taxon>
        <taxon>Pseudomonadati</taxon>
        <taxon>Pseudomonadota</taxon>
        <taxon>Gammaproteobacteria</taxon>
        <taxon>Oceanospirillales</taxon>
        <taxon>Halomonadaceae</taxon>
        <taxon>Vreelandella</taxon>
    </lineage>
</organism>
<dbReference type="AlphaFoldDB" id="A0A7Z0RVY5"/>
<keyword evidence="15" id="KW-0175">Coiled coil</keyword>
<evidence type="ECO:0000256" key="12">
    <source>
        <dbReference type="ARBA" id="ARBA00023012"/>
    </source>
</evidence>
<sequence length="627" mass="70047">MNVLRHSLVARSIAYLMVISTMAIASIGLTMLIAQRSQGDAAAINVAGSLRLNSAQIAEALQRSPTDEPNEVAQEVNRLAERLTSRLESSVLEQGNNDTSNGQLSEQLSALKTQWHQTLTPTLEDAVNGNERDIERAKAALNGFIDDIDHFVSLLEANTEAKIRFLSAMQVLFLAVIGLLLLAALYDLRHNLITPLRQLMVLSREAGQRNFHYRTNFTSRDELGQLGRTFDQMASELNESYSELEARISHKQKELARHNRALHIIHNGSRALYGGGNDLCGSAAPMLRELEALFNIGPMVLSLNNEHDGSDMEILATHSSERPLYCRDLDCFACLEDPQSALEFSHEHPPPRSRKSDAQTLVLPVAVGDLTLGYLTIGYATPPSTSTRQLLNTLADHLATAIYLQQRIEEQQQLSLIKERTIIARELHDSLAQSLSYLKMQVARLERMQEKQFPLEQQQGVINDLREGLSSAYRQLRELLSTFRLSLDKPGLQPALQQTVDEFSQRLGFTVELTYQVPPHLLSANEEVHLLQIVREALANTLKHAHAHWAQVSFTFQQANLHLAVEDDGIGLADDQSPPMHYGLIIMRDRARNINATLNFKNRSEGGTGVYLVFNPQTDRLIEEGSI</sequence>
<dbReference type="InterPro" id="IPR042295">
    <property type="entry name" value="NarX-like_N_sf"/>
</dbReference>
<evidence type="ECO:0000256" key="8">
    <source>
        <dbReference type="ARBA" id="ARBA00022741"/>
    </source>
</evidence>
<keyword evidence="8 14" id="KW-0547">Nucleotide-binding</keyword>
<keyword evidence="11 16" id="KW-1133">Transmembrane helix</keyword>
<dbReference type="PROSITE" id="PS50885">
    <property type="entry name" value="HAMP"/>
    <property type="match status" value="1"/>
</dbReference>
<feature type="coiled-coil region" evidence="15">
    <location>
        <begin position="234"/>
        <end position="261"/>
    </location>
</feature>
<dbReference type="InterPro" id="IPR003660">
    <property type="entry name" value="HAMP_dom"/>
</dbReference>
<keyword evidence="10 14" id="KW-0067">ATP-binding</keyword>
<evidence type="ECO:0000256" key="3">
    <source>
        <dbReference type="ARBA" id="ARBA00022475"/>
    </source>
</evidence>
<evidence type="ECO:0000256" key="9">
    <source>
        <dbReference type="ARBA" id="ARBA00022777"/>
    </source>
</evidence>
<dbReference type="GO" id="GO:0046983">
    <property type="term" value="F:protein dimerization activity"/>
    <property type="evidence" value="ECO:0007669"/>
    <property type="project" value="UniProtKB-UniRule"/>
</dbReference>
<feature type="transmembrane region" description="Helical" evidence="16">
    <location>
        <begin position="12"/>
        <end position="34"/>
    </location>
</feature>
<evidence type="ECO:0000256" key="11">
    <source>
        <dbReference type="ARBA" id="ARBA00022989"/>
    </source>
</evidence>
<reference evidence="19 20" key="1">
    <citation type="journal article" date="2015" name="Int. J. Syst. Evol. Microbiol.">
        <title>Halomonas salicampi sp. nov., a halotolerant and alkalitolerant bacterium isolated from a saltern soil.</title>
        <authorList>
            <person name="Lee J.C."/>
            <person name="Kim Y.S."/>
            <person name="Yun B.S."/>
            <person name="Whang K.S."/>
        </authorList>
    </citation>
    <scope>NUCLEOTIDE SEQUENCE [LARGE SCALE GENOMIC DNA]</scope>
    <source>
        <strain evidence="19 20">BH103</strain>
    </source>
</reference>
<dbReference type="RefSeq" id="WP_179930999.1">
    <property type="nucleotide sequence ID" value="NZ_JACCDF010000011.1"/>
</dbReference>
<evidence type="ECO:0000313" key="19">
    <source>
        <dbReference type="EMBL" id="NYS61675.1"/>
    </source>
</evidence>
<evidence type="ECO:0000256" key="10">
    <source>
        <dbReference type="ARBA" id="ARBA00022840"/>
    </source>
</evidence>
<evidence type="ECO:0000256" key="2">
    <source>
        <dbReference type="ARBA" id="ARBA00004429"/>
    </source>
</evidence>
<dbReference type="Gene3D" id="1.20.120.960">
    <property type="entry name" value="Histidine kinase NarX, sensor domain"/>
    <property type="match status" value="1"/>
</dbReference>
<dbReference type="InterPro" id="IPR050482">
    <property type="entry name" value="Sensor_HK_TwoCompSys"/>
</dbReference>
<evidence type="ECO:0000256" key="6">
    <source>
        <dbReference type="ARBA" id="ARBA00022679"/>
    </source>
</evidence>
<dbReference type="SMART" id="SM00387">
    <property type="entry name" value="HATPase_c"/>
    <property type="match status" value="1"/>
</dbReference>
<evidence type="ECO:0000256" key="4">
    <source>
        <dbReference type="ARBA" id="ARBA00022519"/>
    </source>
</evidence>
<evidence type="ECO:0000313" key="20">
    <source>
        <dbReference type="Proteomes" id="UP000586119"/>
    </source>
</evidence>
<dbReference type="Gene3D" id="3.30.450.40">
    <property type="match status" value="1"/>
</dbReference>
<comment type="catalytic activity">
    <reaction evidence="1 14">
        <text>ATP + protein L-histidine = ADP + protein N-phospho-L-histidine.</text>
        <dbReference type="EC" id="2.7.13.3"/>
    </reaction>
</comment>
<dbReference type="CDD" id="cd19408">
    <property type="entry name" value="NarX_NarQ_sensor"/>
    <property type="match status" value="1"/>
</dbReference>
<dbReference type="Pfam" id="PF13675">
    <property type="entry name" value="PilJ"/>
    <property type="match status" value="1"/>
</dbReference>
<accession>A0A7Z0RVY5</accession>
<name>A0A7Z0RVY5_9GAMM</name>
<dbReference type="InterPro" id="IPR003594">
    <property type="entry name" value="HATPase_dom"/>
</dbReference>
<dbReference type="GO" id="GO:0005886">
    <property type="term" value="C:plasma membrane"/>
    <property type="evidence" value="ECO:0007669"/>
    <property type="project" value="UniProtKB-SubCell"/>
</dbReference>
<dbReference type="Gene3D" id="1.10.287.130">
    <property type="match status" value="1"/>
</dbReference>
<dbReference type="PANTHER" id="PTHR24421:SF10">
    <property type="entry name" value="NITRATE_NITRITE SENSOR PROTEIN NARQ"/>
    <property type="match status" value="1"/>
</dbReference>
<evidence type="ECO:0000256" key="1">
    <source>
        <dbReference type="ARBA" id="ARBA00000085"/>
    </source>
</evidence>
<evidence type="ECO:0000256" key="15">
    <source>
        <dbReference type="SAM" id="Coils"/>
    </source>
</evidence>
<keyword evidence="5" id="KW-0597">Phosphoprotein</keyword>
<evidence type="ECO:0000259" key="17">
    <source>
        <dbReference type="PROSITE" id="PS50109"/>
    </source>
</evidence>
<dbReference type="Pfam" id="PF07730">
    <property type="entry name" value="HisKA_3"/>
    <property type="match status" value="1"/>
</dbReference>
<feature type="domain" description="HAMP" evidence="18">
    <location>
        <begin position="190"/>
        <end position="242"/>
    </location>
</feature>
<keyword evidence="9 14" id="KW-0418">Kinase</keyword>
<dbReference type="PIRSF" id="PIRSF003167">
    <property type="entry name" value="STHK_NarX/NarQ"/>
    <property type="match status" value="1"/>
</dbReference>
<dbReference type="InterPro" id="IPR029016">
    <property type="entry name" value="GAF-like_dom_sf"/>
</dbReference>
<dbReference type="InterPro" id="IPR016380">
    <property type="entry name" value="Sig_transdc_His_kin_NarX/NarQ"/>
</dbReference>
<protein>
    <recommendedName>
        <fullName evidence="14">Sensor protein</fullName>
        <ecNumber evidence="14">2.7.13.3</ecNumber>
    </recommendedName>
</protein>
<evidence type="ECO:0000256" key="16">
    <source>
        <dbReference type="SAM" id="Phobius"/>
    </source>
</evidence>
<dbReference type="SMART" id="SM00304">
    <property type="entry name" value="HAMP"/>
    <property type="match status" value="1"/>
</dbReference>
<evidence type="ECO:0000256" key="5">
    <source>
        <dbReference type="ARBA" id="ARBA00022553"/>
    </source>
</evidence>
<evidence type="ECO:0000259" key="18">
    <source>
        <dbReference type="PROSITE" id="PS50885"/>
    </source>
</evidence>
<dbReference type="Pfam" id="PF02518">
    <property type="entry name" value="HATPase_c"/>
    <property type="match status" value="1"/>
</dbReference>
<keyword evidence="13 14" id="KW-0472">Membrane</keyword>
<dbReference type="Pfam" id="PF00672">
    <property type="entry name" value="HAMP"/>
    <property type="match status" value="1"/>
</dbReference>
<dbReference type="GO" id="GO:0005524">
    <property type="term" value="F:ATP binding"/>
    <property type="evidence" value="ECO:0007669"/>
    <property type="project" value="UniProtKB-UniRule"/>
</dbReference>
<keyword evidence="20" id="KW-1185">Reference proteome</keyword>
<evidence type="ECO:0000256" key="14">
    <source>
        <dbReference type="PIRNR" id="PIRNR003167"/>
    </source>
</evidence>
<dbReference type="Gene3D" id="3.30.565.10">
    <property type="entry name" value="Histidine kinase-like ATPase, C-terminal domain"/>
    <property type="match status" value="1"/>
</dbReference>